<name>A0A1G8M0T6_9FLAO</name>
<evidence type="ECO:0000313" key="2">
    <source>
        <dbReference type="Proteomes" id="UP000199492"/>
    </source>
</evidence>
<dbReference type="Proteomes" id="UP000199492">
    <property type="component" value="Unassembled WGS sequence"/>
</dbReference>
<proteinExistence type="predicted"/>
<organism evidence="1 2">
    <name type="scientific">Winogradskyella thalassocola</name>
    <dbReference type="NCBI Taxonomy" id="262004"/>
    <lineage>
        <taxon>Bacteria</taxon>
        <taxon>Pseudomonadati</taxon>
        <taxon>Bacteroidota</taxon>
        <taxon>Flavobacteriia</taxon>
        <taxon>Flavobacteriales</taxon>
        <taxon>Flavobacteriaceae</taxon>
        <taxon>Winogradskyella</taxon>
    </lineage>
</organism>
<dbReference type="EMBL" id="FNCZ01000015">
    <property type="protein sequence ID" value="SDI61495.1"/>
    <property type="molecule type" value="Genomic_DNA"/>
</dbReference>
<keyword evidence="2" id="KW-1185">Reference proteome</keyword>
<gene>
    <name evidence="1" type="ORF">SAMN04489796_11512</name>
</gene>
<sequence>MSLLFFVDHYLKFTPVNESKAVKESNFVSEILKYKIEILNAFNFTLIYPYNVFSNIKRLCF</sequence>
<dbReference type="AlphaFoldDB" id="A0A1G8M0T6"/>
<reference evidence="2" key="1">
    <citation type="submission" date="2016-10" db="EMBL/GenBank/DDBJ databases">
        <authorList>
            <person name="Varghese N."/>
            <person name="Submissions S."/>
        </authorList>
    </citation>
    <scope>NUCLEOTIDE SEQUENCE [LARGE SCALE GENOMIC DNA]</scope>
    <source>
        <strain evidence="2">DSM 15363</strain>
    </source>
</reference>
<accession>A0A1G8M0T6</accession>
<protein>
    <submittedName>
        <fullName evidence="1">Uncharacterized protein</fullName>
    </submittedName>
</protein>
<dbReference type="STRING" id="262004.SAMN04489796_11512"/>
<evidence type="ECO:0000313" key="1">
    <source>
        <dbReference type="EMBL" id="SDI61495.1"/>
    </source>
</evidence>